<evidence type="ECO:0000313" key="2">
    <source>
        <dbReference type="Proteomes" id="UP001066276"/>
    </source>
</evidence>
<protein>
    <submittedName>
        <fullName evidence="1">Uncharacterized protein</fullName>
    </submittedName>
</protein>
<name>A0AAV7SQ02_PLEWA</name>
<reference evidence="1" key="1">
    <citation type="journal article" date="2022" name="bioRxiv">
        <title>Sequencing and chromosome-scale assembly of the giantPleurodeles waltlgenome.</title>
        <authorList>
            <person name="Brown T."/>
            <person name="Elewa A."/>
            <person name="Iarovenko S."/>
            <person name="Subramanian E."/>
            <person name="Araus A.J."/>
            <person name="Petzold A."/>
            <person name="Susuki M."/>
            <person name="Suzuki K.-i.T."/>
            <person name="Hayashi T."/>
            <person name="Toyoda A."/>
            <person name="Oliveira C."/>
            <person name="Osipova E."/>
            <person name="Leigh N.D."/>
            <person name="Simon A."/>
            <person name="Yun M.H."/>
        </authorList>
    </citation>
    <scope>NUCLEOTIDE SEQUENCE</scope>
    <source>
        <strain evidence="1">20211129_DDA</strain>
        <tissue evidence="1">Liver</tissue>
    </source>
</reference>
<dbReference type="EMBL" id="JANPWB010000008">
    <property type="protein sequence ID" value="KAJ1166145.1"/>
    <property type="molecule type" value="Genomic_DNA"/>
</dbReference>
<comment type="caution">
    <text evidence="1">The sequence shown here is derived from an EMBL/GenBank/DDBJ whole genome shotgun (WGS) entry which is preliminary data.</text>
</comment>
<dbReference type="AlphaFoldDB" id="A0AAV7SQ02"/>
<keyword evidence="2" id="KW-1185">Reference proteome</keyword>
<evidence type="ECO:0000313" key="1">
    <source>
        <dbReference type="EMBL" id="KAJ1166145.1"/>
    </source>
</evidence>
<proteinExistence type="predicted"/>
<sequence>MWRQMCRSGGGLRCQEPCWRDPGPHGEKTRVIQERRSLLQLIRAAKQSSHKSESLDTDNDKLDAELAAVERIGASLDQARTSLEEHIIRECRQVLQTAAAISESPTTPDPEPELVDSDAENGFLADLLLDASSPALPVVTPQTADNIL</sequence>
<accession>A0AAV7SQ02</accession>
<dbReference type="Proteomes" id="UP001066276">
    <property type="component" value="Chromosome 4_2"/>
</dbReference>
<organism evidence="1 2">
    <name type="scientific">Pleurodeles waltl</name>
    <name type="common">Iberian ribbed newt</name>
    <dbReference type="NCBI Taxonomy" id="8319"/>
    <lineage>
        <taxon>Eukaryota</taxon>
        <taxon>Metazoa</taxon>
        <taxon>Chordata</taxon>
        <taxon>Craniata</taxon>
        <taxon>Vertebrata</taxon>
        <taxon>Euteleostomi</taxon>
        <taxon>Amphibia</taxon>
        <taxon>Batrachia</taxon>
        <taxon>Caudata</taxon>
        <taxon>Salamandroidea</taxon>
        <taxon>Salamandridae</taxon>
        <taxon>Pleurodelinae</taxon>
        <taxon>Pleurodeles</taxon>
    </lineage>
</organism>
<gene>
    <name evidence="1" type="ORF">NDU88_006554</name>
</gene>